<protein>
    <submittedName>
        <fullName evidence="3">Uncharacterized protein</fullName>
    </submittedName>
</protein>
<feature type="signal peptide" evidence="2">
    <location>
        <begin position="1"/>
        <end position="26"/>
    </location>
</feature>
<organism evidence="3 4">
    <name type="scientific">Microctonus aethiopoides</name>
    <dbReference type="NCBI Taxonomy" id="144406"/>
    <lineage>
        <taxon>Eukaryota</taxon>
        <taxon>Metazoa</taxon>
        <taxon>Ecdysozoa</taxon>
        <taxon>Arthropoda</taxon>
        <taxon>Hexapoda</taxon>
        <taxon>Insecta</taxon>
        <taxon>Pterygota</taxon>
        <taxon>Neoptera</taxon>
        <taxon>Endopterygota</taxon>
        <taxon>Hymenoptera</taxon>
        <taxon>Apocrita</taxon>
        <taxon>Ichneumonoidea</taxon>
        <taxon>Braconidae</taxon>
        <taxon>Euphorinae</taxon>
        <taxon>Microctonus</taxon>
    </lineage>
</organism>
<keyword evidence="2" id="KW-0732">Signal</keyword>
<accession>A0AA39C3Y1</accession>
<evidence type="ECO:0000313" key="3">
    <source>
        <dbReference type="EMBL" id="KAK0157404.1"/>
    </source>
</evidence>
<evidence type="ECO:0000256" key="1">
    <source>
        <dbReference type="SAM" id="MobiDB-lite"/>
    </source>
</evidence>
<feature type="chain" id="PRO_5041344926" evidence="2">
    <location>
        <begin position="27"/>
        <end position="251"/>
    </location>
</feature>
<comment type="caution">
    <text evidence="3">The sequence shown here is derived from an EMBL/GenBank/DDBJ whole genome shotgun (WGS) entry which is preliminary data.</text>
</comment>
<dbReference type="AlphaFoldDB" id="A0AA39C3Y1"/>
<reference evidence="3" key="2">
    <citation type="submission" date="2023-03" db="EMBL/GenBank/DDBJ databases">
        <authorList>
            <person name="Inwood S.N."/>
            <person name="Skelly J.G."/>
            <person name="Guhlin J."/>
            <person name="Harrop T.W.R."/>
            <person name="Goldson S.G."/>
            <person name="Dearden P.K."/>
        </authorList>
    </citation>
    <scope>NUCLEOTIDE SEQUENCE</scope>
    <source>
        <strain evidence="3">Irish</strain>
        <tissue evidence="3">Whole body</tissue>
    </source>
</reference>
<feature type="compositionally biased region" description="Polar residues" evidence="1">
    <location>
        <begin position="136"/>
        <end position="152"/>
    </location>
</feature>
<evidence type="ECO:0000256" key="2">
    <source>
        <dbReference type="SAM" id="SignalP"/>
    </source>
</evidence>
<dbReference type="Proteomes" id="UP001168990">
    <property type="component" value="Unassembled WGS sequence"/>
</dbReference>
<proteinExistence type="predicted"/>
<reference evidence="3" key="1">
    <citation type="journal article" date="2023" name="bioRxiv">
        <title>Scaffold-level genome assemblies of two parasitoid biocontrol wasps reveal the parthenogenesis mechanism and an associated novel virus.</title>
        <authorList>
            <person name="Inwood S."/>
            <person name="Skelly J."/>
            <person name="Guhlin J."/>
            <person name="Harrop T."/>
            <person name="Goldson S."/>
            <person name="Dearden P."/>
        </authorList>
    </citation>
    <scope>NUCLEOTIDE SEQUENCE</scope>
    <source>
        <strain evidence="3">Irish</strain>
        <tissue evidence="3">Whole body</tissue>
    </source>
</reference>
<sequence>MMTKITRKMIIIVLINALILQADTSAIPMWEFLSREEKMTHLYRIFDIQAKEFCKDSMIHDCYRNILLDGLQHLIHIDEYILDTLDPYQRNARLHIWRSLVGSKLMKNRIDDSMTNSHNNDDDSSDMSDSDDNELTEGSSSLIDYLNPSSHGESYPSGPYIIRVYPDGRPVPINNKQPKPYDDDLDELTYYHNLSMTELPNNGRKQREDTLQQPEGLTHKYTKGFFNNGIKHDSIKNSIKFSRMIRTFGSK</sequence>
<keyword evidence="4" id="KW-1185">Reference proteome</keyword>
<dbReference type="EMBL" id="JAQQBS010001425">
    <property type="protein sequence ID" value="KAK0157404.1"/>
    <property type="molecule type" value="Genomic_DNA"/>
</dbReference>
<feature type="region of interest" description="Disordered" evidence="1">
    <location>
        <begin position="111"/>
        <end position="158"/>
    </location>
</feature>
<gene>
    <name evidence="3" type="ORF">PV328_011149</name>
</gene>
<feature type="compositionally biased region" description="Acidic residues" evidence="1">
    <location>
        <begin position="122"/>
        <end position="135"/>
    </location>
</feature>
<evidence type="ECO:0000313" key="4">
    <source>
        <dbReference type="Proteomes" id="UP001168990"/>
    </source>
</evidence>
<name>A0AA39C3Y1_9HYME</name>